<dbReference type="OrthoDB" id="9996086at2759"/>
<dbReference type="SMART" id="SM01381">
    <property type="entry name" value="7TM_GPCR_Srsx"/>
    <property type="match status" value="1"/>
</dbReference>
<evidence type="ECO:0000256" key="13">
    <source>
        <dbReference type="ARBA" id="ARBA00023224"/>
    </source>
</evidence>
<gene>
    <name evidence="17" type="ORF">DGYR_LOCUS10467</name>
</gene>
<evidence type="ECO:0000256" key="3">
    <source>
        <dbReference type="ARBA" id="ARBA00022606"/>
    </source>
</evidence>
<evidence type="ECO:0000256" key="11">
    <source>
        <dbReference type="ARBA" id="ARBA00023157"/>
    </source>
</evidence>
<feature type="transmembrane region" description="Helical" evidence="15">
    <location>
        <begin position="114"/>
        <end position="135"/>
    </location>
</feature>
<keyword evidence="6 15" id="KW-1133">Transmembrane helix</keyword>
<dbReference type="FunFam" id="1.20.1070.10:FF:000044">
    <property type="entry name" value="Opsin, ultraviolet-sensitive"/>
    <property type="match status" value="1"/>
</dbReference>
<feature type="transmembrane region" description="Helical" evidence="15">
    <location>
        <begin position="75"/>
        <end position="102"/>
    </location>
</feature>
<evidence type="ECO:0000256" key="2">
    <source>
        <dbReference type="ARBA" id="ARBA00022543"/>
    </source>
</evidence>
<keyword evidence="13 15" id="KW-0807">Transducer</keyword>
<dbReference type="AlphaFoldDB" id="A0A7I8W7B3"/>
<dbReference type="GO" id="GO:0016020">
    <property type="term" value="C:membrane"/>
    <property type="evidence" value="ECO:0007669"/>
    <property type="project" value="UniProtKB-SubCell"/>
</dbReference>
<evidence type="ECO:0000256" key="9">
    <source>
        <dbReference type="ARBA" id="ARBA00023136"/>
    </source>
</evidence>
<evidence type="ECO:0000256" key="7">
    <source>
        <dbReference type="ARBA" id="ARBA00022991"/>
    </source>
</evidence>
<comment type="caution">
    <text evidence="15">Lacks conserved residue(s) required for the propagation of feature annotation.</text>
</comment>
<evidence type="ECO:0000256" key="14">
    <source>
        <dbReference type="ARBA" id="ARBA00023288"/>
    </source>
</evidence>
<feature type="transmembrane region" description="Helical" evidence="15">
    <location>
        <begin position="202"/>
        <end position="228"/>
    </location>
</feature>
<feature type="transmembrane region" description="Helical" evidence="15">
    <location>
        <begin position="44"/>
        <end position="63"/>
    </location>
</feature>
<keyword evidence="12 15" id="KW-0675">Receptor</keyword>
<evidence type="ECO:0000256" key="6">
    <source>
        <dbReference type="ARBA" id="ARBA00022989"/>
    </source>
</evidence>
<evidence type="ECO:0000256" key="8">
    <source>
        <dbReference type="ARBA" id="ARBA00023040"/>
    </source>
</evidence>
<feature type="transmembrane region" description="Helical" evidence="15">
    <location>
        <begin position="268"/>
        <end position="293"/>
    </location>
</feature>
<dbReference type="EMBL" id="CAJFCJ010000018">
    <property type="protein sequence ID" value="CAD5122690.1"/>
    <property type="molecule type" value="Genomic_DNA"/>
</dbReference>
<protein>
    <submittedName>
        <fullName evidence="17">DgyrCDS11100</fullName>
    </submittedName>
</protein>
<keyword evidence="3 15" id="KW-0716">Sensory transduction</keyword>
<dbReference type="PRINTS" id="PR00237">
    <property type="entry name" value="GPCRRHODOPSN"/>
</dbReference>
<dbReference type="PROSITE" id="PS50262">
    <property type="entry name" value="G_PROTEIN_RECEP_F1_2"/>
    <property type="match status" value="1"/>
</dbReference>
<comment type="similarity">
    <text evidence="15">Belongs to the G-protein coupled receptor 1 family. Opsin subfamily.</text>
</comment>
<feature type="transmembrane region" description="Helical" evidence="15">
    <location>
        <begin position="156"/>
        <end position="182"/>
    </location>
</feature>
<comment type="caution">
    <text evidence="17">The sequence shown here is derived from an EMBL/GenBank/DDBJ whole genome shotgun (WGS) entry which is preliminary data.</text>
</comment>
<dbReference type="SUPFAM" id="SSF81321">
    <property type="entry name" value="Family A G protein-coupled receptor-like"/>
    <property type="match status" value="1"/>
</dbReference>
<keyword evidence="5 15" id="KW-0681">Retinal protein</keyword>
<keyword evidence="14" id="KW-0449">Lipoprotein</keyword>
<reference evidence="17 18" key="1">
    <citation type="submission" date="2020-08" db="EMBL/GenBank/DDBJ databases">
        <authorList>
            <person name="Hejnol A."/>
        </authorList>
    </citation>
    <scope>NUCLEOTIDE SEQUENCE [LARGE SCALE GENOMIC DNA]</scope>
</reference>
<evidence type="ECO:0000259" key="16">
    <source>
        <dbReference type="PROSITE" id="PS50262"/>
    </source>
</evidence>
<dbReference type="GO" id="GO:0004930">
    <property type="term" value="F:G protein-coupled receptor activity"/>
    <property type="evidence" value="ECO:0007669"/>
    <property type="project" value="UniProtKB-KW"/>
</dbReference>
<keyword evidence="10" id="KW-0564">Palmitate</keyword>
<dbReference type="InterPro" id="IPR017452">
    <property type="entry name" value="GPCR_Rhodpsn_7TM"/>
</dbReference>
<evidence type="ECO:0000256" key="5">
    <source>
        <dbReference type="ARBA" id="ARBA00022925"/>
    </source>
</evidence>
<dbReference type="PRINTS" id="PR00238">
    <property type="entry name" value="OPSIN"/>
</dbReference>
<dbReference type="GO" id="GO:0007601">
    <property type="term" value="P:visual perception"/>
    <property type="evidence" value="ECO:0007669"/>
    <property type="project" value="InterPro"/>
</dbReference>
<dbReference type="PROSITE" id="PS00237">
    <property type="entry name" value="G_PROTEIN_RECEP_F1_1"/>
    <property type="match status" value="1"/>
</dbReference>
<evidence type="ECO:0000256" key="10">
    <source>
        <dbReference type="ARBA" id="ARBA00023139"/>
    </source>
</evidence>
<keyword evidence="2 15" id="KW-0600">Photoreceptor protein</keyword>
<keyword evidence="9 15" id="KW-0472">Membrane</keyword>
<keyword evidence="18" id="KW-1185">Reference proteome</keyword>
<keyword evidence="8 15" id="KW-0297">G-protein coupled receptor</keyword>
<dbReference type="PANTHER" id="PTHR24240">
    <property type="entry name" value="OPSIN"/>
    <property type="match status" value="1"/>
</dbReference>
<dbReference type="Pfam" id="PF00001">
    <property type="entry name" value="7tm_1"/>
    <property type="match status" value="1"/>
</dbReference>
<evidence type="ECO:0000256" key="15">
    <source>
        <dbReference type="RuleBase" id="RU004951"/>
    </source>
</evidence>
<dbReference type="Gene3D" id="1.20.1070.10">
    <property type="entry name" value="Rhodopsin 7-helix transmembrane proteins"/>
    <property type="match status" value="1"/>
</dbReference>
<dbReference type="InterPro" id="IPR027430">
    <property type="entry name" value="Retinal_BS"/>
</dbReference>
<proteinExistence type="inferred from homology"/>
<evidence type="ECO:0000256" key="12">
    <source>
        <dbReference type="ARBA" id="ARBA00023170"/>
    </source>
</evidence>
<dbReference type="PROSITE" id="PS00238">
    <property type="entry name" value="OPSIN"/>
    <property type="match status" value="1"/>
</dbReference>
<dbReference type="GO" id="GO:0007602">
    <property type="term" value="P:phototransduction"/>
    <property type="evidence" value="ECO:0007669"/>
    <property type="project" value="UniProtKB-KW"/>
</dbReference>
<evidence type="ECO:0000256" key="4">
    <source>
        <dbReference type="ARBA" id="ARBA00022692"/>
    </source>
</evidence>
<keyword evidence="11" id="KW-1015">Disulfide bond</keyword>
<organism evidence="17 18">
    <name type="scientific">Dimorphilus gyrociliatus</name>
    <dbReference type="NCBI Taxonomy" id="2664684"/>
    <lineage>
        <taxon>Eukaryota</taxon>
        <taxon>Metazoa</taxon>
        <taxon>Spiralia</taxon>
        <taxon>Lophotrochozoa</taxon>
        <taxon>Annelida</taxon>
        <taxon>Polychaeta</taxon>
        <taxon>Polychaeta incertae sedis</taxon>
        <taxon>Dinophilidae</taxon>
        <taxon>Dimorphilus</taxon>
    </lineage>
</organism>
<dbReference type="GO" id="GO:0009881">
    <property type="term" value="F:photoreceptor activity"/>
    <property type="evidence" value="ECO:0007669"/>
    <property type="project" value="UniProtKB-KW"/>
</dbReference>
<sequence>MLASNKSWARNFFSGQQGLEVHPFWHKYDIPGINPAYHYGLGTYIGFVCVLGTLGNLLVLYLFTVTKSLRSPSNLFILSLALSDATFSAINGFPLLTISSFYRKWIFGKLACELYSMIGGICGFASINAVAFIAFDRFFVIAYPFDAMKKMTKKRAILQILFLWAYSIAWALPPMFGWGAFIPEGFQTSCSFDYLTLTLNNISYVFAMFTFAFILPVLVIIICYINIVRAVSSQAKTMSKTAEKMGAKTTKDDHKQEIRLAKIAAGTFTLFLLSWSPYAIVTIGGMAGFPWLITPFSCELPVMFAKMSAVYNPLLYALSHPKFRAALNDKVPWLTICCPAIETAAKSSRSGIKSTTAKQSNDSSTAVEMETVVASTVTA</sequence>
<name>A0A7I8W7B3_9ANNE</name>
<evidence type="ECO:0000313" key="17">
    <source>
        <dbReference type="EMBL" id="CAD5122690.1"/>
    </source>
</evidence>
<evidence type="ECO:0000313" key="18">
    <source>
        <dbReference type="Proteomes" id="UP000549394"/>
    </source>
</evidence>
<dbReference type="InterPro" id="IPR001760">
    <property type="entry name" value="Opsin"/>
</dbReference>
<dbReference type="Proteomes" id="UP000549394">
    <property type="component" value="Unassembled WGS sequence"/>
</dbReference>
<dbReference type="InterPro" id="IPR050125">
    <property type="entry name" value="GPCR_opsins"/>
</dbReference>
<feature type="domain" description="G-protein coupled receptors family 1 profile" evidence="16">
    <location>
        <begin position="55"/>
        <end position="316"/>
    </location>
</feature>
<keyword evidence="4 15" id="KW-0812">Transmembrane</keyword>
<accession>A0A7I8W7B3</accession>
<dbReference type="InterPro" id="IPR000276">
    <property type="entry name" value="GPCR_Rhodpsn"/>
</dbReference>
<keyword evidence="7 15" id="KW-0157">Chromophore</keyword>
<comment type="subcellular location">
    <subcellularLocation>
        <location evidence="1 15">Membrane</location>
        <topology evidence="1 15">Multi-pass membrane protein</topology>
    </subcellularLocation>
</comment>
<evidence type="ECO:0000256" key="1">
    <source>
        <dbReference type="ARBA" id="ARBA00004141"/>
    </source>
</evidence>